<dbReference type="OrthoDB" id="2422747at2759"/>
<reference evidence="1 2" key="2">
    <citation type="submission" date="2017-10" db="EMBL/GenBank/DDBJ databases">
        <title>Genome analyses suggest a sexual origin of heterokaryosis in a supposedly ancient asexual fungus.</title>
        <authorList>
            <person name="Corradi N."/>
            <person name="Sedzielewska K."/>
            <person name="Noel J."/>
            <person name="Charron P."/>
            <person name="Farinelli L."/>
            <person name="Marton T."/>
            <person name="Kruger M."/>
            <person name="Pelin A."/>
            <person name="Brachmann A."/>
            <person name="Corradi N."/>
        </authorList>
    </citation>
    <scope>NUCLEOTIDE SEQUENCE [LARGE SCALE GENOMIC DNA]</scope>
    <source>
        <strain evidence="1 2">A1</strain>
    </source>
</reference>
<gene>
    <name evidence="1" type="ORF">RhiirA1_475486</name>
</gene>
<accession>A0A2I1DWK2</accession>
<dbReference type="AlphaFoldDB" id="A0A2I1DWK2"/>
<evidence type="ECO:0000313" key="1">
    <source>
        <dbReference type="EMBL" id="PKC55503.1"/>
    </source>
</evidence>
<protein>
    <submittedName>
        <fullName evidence="1">Uncharacterized protein</fullName>
    </submittedName>
</protein>
<reference evidence="1 2" key="1">
    <citation type="submission" date="2017-10" db="EMBL/GenBank/DDBJ databases">
        <title>Extensive intraspecific genome diversity in a model arbuscular mycorrhizal fungus.</title>
        <authorList>
            <person name="Chen E.C.H."/>
            <person name="Morin E."/>
            <person name="Baudet D."/>
            <person name="Noel J."/>
            <person name="Ndikumana S."/>
            <person name="Charron P."/>
            <person name="St-Onge C."/>
            <person name="Giorgi J."/>
            <person name="Grigoriev I.V."/>
            <person name="Roux C."/>
            <person name="Martin F.M."/>
            <person name="Corradi N."/>
        </authorList>
    </citation>
    <scope>NUCLEOTIDE SEQUENCE [LARGE SCALE GENOMIC DNA]</scope>
    <source>
        <strain evidence="1 2">A1</strain>
    </source>
</reference>
<dbReference type="VEuPathDB" id="FungiDB:RhiirA1_475486"/>
<feature type="non-terminal residue" evidence="1">
    <location>
        <position position="1"/>
    </location>
</feature>
<dbReference type="Proteomes" id="UP000232688">
    <property type="component" value="Unassembled WGS sequence"/>
</dbReference>
<sequence>PIIEVLHRTIDECFIVRPNNIRSDECPFLHKCGNAVIKGVINKKSNPCPVKFYHIIPVNLKECSFIAIVSVGQHNHLSPPPRKMPYNIKTQLQRIIDNEYLTARKFLTGFLDNGQYIILCATKQQLKAISELCQVHYKCEIRSTMYLIPTLNTQEEVLTVFNKIQLCDEPGWTWAKDKLVLWVLSDISSAFTKMDHTIWNQFPNNTNVGESVHANVNHDGRNLSLLAGIYRGRDFDKRQ</sequence>
<organism evidence="1 2">
    <name type="scientific">Rhizophagus irregularis</name>
    <dbReference type="NCBI Taxonomy" id="588596"/>
    <lineage>
        <taxon>Eukaryota</taxon>
        <taxon>Fungi</taxon>
        <taxon>Fungi incertae sedis</taxon>
        <taxon>Mucoromycota</taxon>
        <taxon>Glomeromycotina</taxon>
        <taxon>Glomeromycetes</taxon>
        <taxon>Glomerales</taxon>
        <taxon>Glomeraceae</taxon>
        <taxon>Rhizophagus</taxon>
    </lineage>
</organism>
<evidence type="ECO:0000313" key="2">
    <source>
        <dbReference type="Proteomes" id="UP000232688"/>
    </source>
</evidence>
<comment type="caution">
    <text evidence="1">The sequence shown here is derived from an EMBL/GenBank/DDBJ whole genome shotgun (WGS) entry which is preliminary data.</text>
</comment>
<proteinExistence type="predicted"/>
<name>A0A2I1DWK2_9GLOM</name>
<dbReference type="EMBL" id="LLXH01002559">
    <property type="protein sequence ID" value="PKC55503.1"/>
    <property type="molecule type" value="Genomic_DNA"/>
</dbReference>